<organism evidence="2">
    <name type="scientific">bioreactor metagenome</name>
    <dbReference type="NCBI Taxonomy" id="1076179"/>
    <lineage>
        <taxon>unclassified sequences</taxon>
        <taxon>metagenomes</taxon>
        <taxon>ecological metagenomes</taxon>
    </lineage>
</organism>
<comment type="caution">
    <text evidence="2">The sequence shown here is derived from an EMBL/GenBank/DDBJ whole genome shotgun (WGS) entry which is preliminary data.</text>
</comment>
<accession>A0A644XIY2</accession>
<dbReference type="AlphaFoldDB" id="A0A644XIY2"/>
<reference evidence="2" key="1">
    <citation type="submission" date="2019-08" db="EMBL/GenBank/DDBJ databases">
        <authorList>
            <person name="Kucharzyk K."/>
            <person name="Murdoch R.W."/>
            <person name="Higgins S."/>
            <person name="Loffler F."/>
        </authorList>
    </citation>
    <scope>NUCLEOTIDE SEQUENCE</scope>
</reference>
<name>A0A644XIY2_9ZZZZ</name>
<evidence type="ECO:0000313" key="2">
    <source>
        <dbReference type="EMBL" id="MPM14173.1"/>
    </source>
</evidence>
<feature type="compositionally biased region" description="Polar residues" evidence="1">
    <location>
        <begin position="90"/>
        <end position="104"/>
    </location>
</feature>
<dbReference type="EMBL" id="VSSQ01002237">
    <property type="protein sequence ID" value="MPM14173.1"/>
    <property type="molecule type" value="Genomic_DNA"/>
</dbReference>
<protein>
    <submittedName>
        <fullName evidence="2">Uncharacterized protein</fullName>
    </submittedName>
</protein>
<evidence type="ECO:0000256" key="1">
    <source>
        <dbReference type="SAM" id="MobiDB-lite"/>
    </source>
</evidence>
<proteinExistence type="predicted"/>
<feature type="region of interest" description="Disordered" evidence="1">
    <location>
        <begin position="85"/>
        <end position="104"/>
    </location>
</feature>
<sequence length="104" mass="11617">MFEGHAYKLNSVCIGSRSPRRNTSSVWDTKSVNKVLEDFGSIGVNNIDIDVSNFFTVFVCKSGEHCIPRFWVEVNNISDIRHARPANGATGWTNRNSIFPTPAN</sequence>
<gene>
    <name evidence="2" type="ORF">SDC9_60533</name>
</gene>